<protein>
    <submittedName>
        <fullName evidence="1">Uncharacterized protein</fullName>
    </submittedName>
</protein>
<sequence length="66" mass="7562">MKFTGIFTMPLHMMNVQLDGMRMGRIPYAAVLYIHHRNFYVSGNKPPLFIRYAIASAHSFESSLGK</sequence>
<evidence type="ECO:0000313" key="2">
    <source>
        <dbReference type="Proteomes" id="UP000887013"/>
    </source>
</evidence>
<feature type="non-terminal residue" evidence="1">
    <location>
        <position position="66"/>
    </location>
</feature>
<evidence type="ECO:0000313" key="1">
    <source>
        <dbReference type="EMBL" id="GFT72974.1"/>
    </source>
</evidence>
<accession>A0A8X6PMT0</accession>
<organism evidence="1 2">
    <name type="scientific">Nephila pilipes</name>
    <name type="common">Giant wood spider</name>
    <name type="synonym">Nephila maculata</name>
    <dbReference type="NCBI Taxonomy" id="299642"/>
    <lineage>
        <taxon>Eukaryota</taxon>
        <taxon>Metazoa</taxon>
        <taxon>Ecdysozoa</taxon>
        <taxon>Arthropoda</taxon>
        <taxon>Chelicerata</taxon>
        <taxon>Arachnida</taxon>
        <taxon>Araneae</taxon>
        <taxon>Araneomorphae</taxon>
        <taxon>Entelegynae</taxon>
        <taxon>Araneoidea</taxon>
        <taxon>Nephilidae</taxon>
        <taxon>Nephila</taxon>
    </lineage>
</organism>
<dbReference type="Proteomes" id="UP000887013">
    <property type="component" value="Unassembled WGS sequence"/>
</dbReference>
<name>A0A8X6PMT0_NEPPI</name>
<keyword evidence="2" id="KW-1185">Reference proteome</keyword>
<comment type="caution">
    <text evidence="1">The sequence shown here is derived from an EMBL/GenBank/DDBJ whole genome shotgun (WGS) entry which is preliminary data.</text>
</comment>
<dbReference type="EMBL" id="BMAW01021469">
    <property type="protein sequence ID" value="GFT72974.1"/>
    <property type="molecule type" value="Genomic_DNA"/>
</dbReference>
<reference evidence="1" key="1">
    <citation type="submission" date="2020-08" db="EMBL/GenBank/DDBJ databases">
        <title>Multicomponent nature underlies the extraordinary mechanical properties of spider dragline silk.</title>
        <authorList>
            <person name="Kono N."/>
            <person name="Nakamura H."/>
            <person name="Mori M."/>
            <person name="Yoshida Y."/>
            <person name="Ohtoshi R."/>
            <person name="Malay A.D."/>
            <person name="Moran D.A.P."/>
            <person name="Tomita M."/>
            <person name="Numata K."/>
            <person name="Arakawa K."/>
        </authorList>
    </citation>
    <scope>NUCLEOTIDE SEQUENCE</scope>
</reference>
<dbReference type="AlphaFoldDB" id="A0A8X6PMT0"/>
<proteinExistence type="predicted"/>
<gene>
    <name evidence="1" type="ORF">NPIL_634021</name>
</gene>